<dbReference type="AlphaFoldDB" id="B6H9U9"/>
<feature type="region of interest" description="Disordered" evidence="1">
    <location>
        <begin position="17"/>
        <end position="63"/>
    </location>
</feature>
<proteinExistence type="predicted"/>
<dbReference type="Proteomes" id="UP000000724">
    <property type="component" value="Contig Pc00c16"/>
</dbReference>
<keyword evidence="3" id="KW-1185">Reference proteome</keyword>
<evidence type="ECO:0000313" key="3">
    <source>
        <dbReference type="Proteomes" id="UP000000724"/>
    </source>
</evidence>
<gene>
    <name evidence="2" type="ORF">Pc16g14020</name>
    <name evidence="2" type="ORF">PCH_Pc16g14020</name>
</gene>
<accession>B6H9U9</accession>
<dbReference type="EMBL" id="AM920431">
    <property type="protein sequence ID" value="CAP94072.1"/>
    <property type="molecule type" value="Genomic_DNA"/>
</dbReference>
<name>B6H9U9_PENRW</name>
<reference evidence="2 3" key="1">
    <citation type="journal article" date="2008" name="Nat. Biotechnol.">
        <title>Genome sequencing and analysis of the filamentous fungus Penicillium chrysogenum.</title>
        <authorList>
            <person name="van den Berg M.A."/>
            <person name="Albang R."/>
            <person name="Albermann K."/>
            <person name="Badger J.H."/>
            <person name="Daran J.-M."/>
            <person name="Driessen A.J.M."/>
            <person name="Garcia-Estrada C."/>
            <person name="Fedorova N.D."/>
            <person name="Harris D.M."/>
            <person name="Heijne W.H.M."/>
            <person name="Joardar V.S."/>
            <person name="Kiel J.A.K.W."/>
            <person name="Kovalchuk A."/>
            <person name="Martin J.F."/>
            <person name="Nierman W.C."/>
            <person name="Nijland J.G."/>
            <person name="Pronk J.T."/>
            <person name="Roubos J.A."/>
            <person name="van der Klei I.J."/>
            <person name="van Peij N.N.M.E."/>
            <person name="Veenhuis M."/>
            <person name="von Doehren H."/>
            <person name="Wagner C."/>
            <person name="Wortman J.R."/>
            <person name="Bovenberg R.A.L."/>
        </authorList>
    </citation>
    <scope>NUCLEOTIDE SEQUENCE [LARGE SCALE GENOMIC DNA]</scope>
    <source>
        <strain evidence="3">ATCC 28089 / DSM 1075 / NRRL 1951 / Wisconsin 54-1255</strain>
    </source>
</reference>
<organism evidence="2 3">
    <name type="scientific">Penicillium rubens (strain ATCC 28089 / DSM 1075 / NRRL 1951 / Wisconsin 54-1255)</name>
    <name type="common">Penicillium chrysogenum</name>
    <dbReference type="NCBI Taxonomy" id="500485"/>
    <lineage>
        <taxon>Eukaryota</taxon>
        <taxon>Fungi</taxon>
        <taxon>Dikarya</taxon>
        <taxon>Ascomycota</taxon>
        <taxon>Pezizomycotina</taxon>
        <taxon>Eurotiomycetes</taxon>
        <taxon>Eurotiomycetidae</taxon>
        <taxon>Eurotiales</taxon>
        <taxon>Aspergillaceae</taxon>
        <taxon>Penicillium</taxon>
        <taxon>Penicillium chrysogenum species complex</taxon>
    </lineage>
</organism>
<dbReference type="VEuPathDB" id="FungiDB:PCH_Pc16g14020"/>
<evidence type="ECO:0000256" key="1">
    <source>
        <dbReference type="SAM" id="MobiDB-lite"/>
    </source>
</evidence>
<dbReference type="HOGENOM" id="CLU_2050405_0_0_1"/>
<evidence type="ECO:0000313" key="2">
    <source>
        <dbReference type="EMBL" id="CAP94072.1"/>
    </source>
</evidence>
<protein>
    <submittedName>
        <fullName evidence="2">Uncharacterized protein</fullName>
    </submittedName>
</protein>
<sequence>MIAQDIEGGCELIDHASHRKTRKDQGSCEAARQRKHTSKCGFKETTGIARSGEGVKGEAVPTREFGAEVRSTVEKGKVRPALPNSELDRHGPKVTHALAGMRTVWASHFQGFPLGGPREW</sequence>